<evidence type="ECO:0000256" key="6">
    <source>
        <dbReference type="ARBA" id="ARBA00022801"/>
    </source>
</evidence>
<dbReference type="SUPFAM" id="SSF56672">
    <property type="entry name" value="DNA/RNA polymerases"/>
    <property type="match status" value="1"/>
</dbReference>
<feature type="domain" description="CCHC-type" evidence="9">
    <location>
        <begin position="331"/>
        <end position="345"/>
    </location>
</feature>
<dbReference type="InterPro" id="IPR043128">
    <property type="entry name" value="Rev_trsase/Diguanyl_cyclase"/>
</dbReference>
<dbReference type="Gene3D" id="1.10.340.70">
    <property type="match status" value="1"/>
</dbReference>
<dbReference type="InterPro" id="IPR001584">
    <property type="entry name" value="Integrase_cat-core"/>
</dbReference>
<dbReference type="Gene3D" id="3.30.420.10">
    <property type="entry name" value="Ribonuclease H-like superfamily/Ribonuclease H"/>
    <property type="match status" value="1"/>
</dbReference>
<evidence type="ECO:0000256" key="7">
    <source>
        <dbReference type="ARBA" id="ARBA00022918"/>
    </source>
</evidence>
<keyword evidence="3" id="KW-0548">Nucleotidyltransferase</keyword>
<dbReference type="GO" id="GO:0015074">
    <property type="term" value="P:DNA integration"/>
    <property type="evidence" value="ECO:0007669"/>
    <property type="project" value="InterPro"/>
</dbReference>
<keyword evidence="8" id="KW-0863">Zinc-finger</keyword>
<evidence type="ECO:0000256" key="5">
    <source>
        <dbReference type="ARBA" id="ARBA00022759"/>
    </source>
</evidence>
<dbReference type="SUPFAM" id="SSF57756">
    <property type="entry name" value="Retrovirus zinc finger-like domains"/>
    <property type="match status" value="1"/>
</dbReference>
<dbReference type="CDD" id="cd09274">
    <property type="entry name" value="RNase_HI_RT_Ty3"/>
    <property type="match status" value="1"/>
</dbReference>
<dbReference type="InterPro" id="IPR000477">
    <property type="entry name" value="RT_dom"/>
</dbReference>
<evidence type="ECO:0000313" key="13">
    <source>
        <dbReference type="Proteomes" id="UP000595437"/>
    </source>
</evidence>
<proteinExistence type="predicted"/>
<feature type="domain" description="Reverse transcriptase" evidence="10">
    <location>
        <begin position="601"/>
        <end position="779"/>
    </location>
</feature>
<evidence type="ECO:0000256" key="1">
    <source>
        <dbReference type="ARBA" id="ARBA00012493"/>
    </source>
</evidence>
<sequence length="1391" mass="158265">MSVNYSVRQYGGLKSAVTRNIKVCDALVNKFGAREIKTLSKSESEYFNTSIVKMRESFTALEGAFCLVDVWTEEESLKETLILEEFGKKVMELNLSFCSLDSESPGVSSVPPKGLLRVNESLKPPRLLMDSSLAEFRSWKQGFDCFYKSNNMDTIEISEQRGYLHTCLDLLLQQLLSTKVHNHTPIFGEDGCIEEIRNIFLRRTPMIKRRYNFFNCNQNPGETFSEWYLRLQLEGQEAELENINVDYLYTLRIITGIEDKQLREEFLRKEEPTREELVRIATSWESAECVRDTLDGQSISVNKLSTYKKNKRHNFTKSDVHKSNKSQSSLCFSCGESDHIRPSCPFRNNTCTICLRIGHIHSICHRLKTNNPESNPQTSKRYSNTRSIHISGIYVNNTWSSNHSTPRVSLRIYPNEGRAFHMNALPDTGAHESLISKDLVDRYGLKINTTDLVNIRAANKTGLACYGSTQFIISLEENLEKKTSVLAYVTPDLEDELLVSWHALIGLEIISKDFPRLQKHQVVSKVRGVQFTDICNVQKLAKEFPKVFNSSDNLLPMQGQPMKIHLKEKLIIKPVHISTPRTVPLAYREKLKKELDYMVRSKIIEPVDIPTEWVSPSLVVPKADGSSIRLVVDYTGLNKFVSRPEHPFPSPNELSSLIPPSSKFFATLDAIKGYWQIPLDEKSSYLTTFLTPFGRFRYCRAPMGLNASGDEFCRRIDEALHGLPGILKIVDDILIFAETEHQLTQRLRCVLERCLTHNITLSLPKAKSGTSVKFAGFIVSSNGIAPDPTKTEAISKFVTPTNKTDLRSFMGLTNQLGSFVPDLAHVTEPLRQLLKQNNDFVWSYEHENAFKEVKKILTLPDGPVLSHFDPKLSTTLLTDASRLKGLGFALVQSHPDGTSKLVQCGSRFINETESRYATCELEALAIQWAVKKCKIYLIGISFTVITDHKPLTGIFDGRNLDAVDNARLQRIMEKLAGYTFDIKWTSGKTNLISDALSRNPVFDPPEQCDISVANFSVTHIDPALQPIIKAAKEDGDYQILKSTLMNDISLKNLPVCHPSKAYAKIWSNLSIDELSGLLLLNANRIIVPVPFRRTILTKLHSSHQGIRRAREMARALYYWPGMNNDILNIVNSCSKCIEYKPSQPQEPLQSTNSSRPLSSISVDLFQCTGKNYIVVVDRFTGWPSVSPLRRTSTEGIITVIYDWCLEFGFPDTIRTDGGPQFRSQFKKFCEDNNIIHELTSPYHSQSNGHAESYVKSMKHLLLKSESWKTFKESLLEWRNIPRDNGLSPAQWLFGRRLRTSIPATSSAYERITEKTFSEARYKKEKIKDLSTLHYNKKCKKLPRLNVGDDVVLQDPRSKRWDVRGSGRSFVIRTDRGDLVRNRRFIRKNAEH</sequence>
<dbReference type="Pfam" id="PF17921">
    <property type="entry name" value="Integrase_H2C2"/>
    <property type="match status" value="1"/>
</dbReference>
<dbReference type="Gene3D" id="4.10.60.10">
    <property type="entry name" value="Zinc finger, CCHC-type"/>
    <property type="match status" value="1"/>
</dbReference>
<dbReference type="Pfam" id="PF17917">
    <property type="entry name" value="RT_RNaseH"/>
    <property type="match status" value="1"/>
</dbReference>
<dbReference type="InterPro" id="IPR036875">
    <property type="entry name" value="Znf_CCHC_sf"/>
</dbReference>
<dbReference type="SMART" id="SM00343">
    <property type="entry name" value="ZnF_C2HC"/>
    <property type="match status" value="2"/>
</dbReference>
<dbReference type="InterPro" id="IPR041588">
    <property type="entry name" value="Integrase_H2C2"/>
</dbReference>
<organism evidence="12 13">
    <name type="scientific">Caligus rogercresseyi</name>
    <name type="common">Sea louse</name>
    <dbReference type="NCBI Taxonomy" id="217165"/>
    <lineage>
        <taxon>Eukaryota</taxon>
        <taxon>Metazoa</taxon>
        <taxon>Ecdysozoa</taxon>
        <taxon>Arthropoda</taxon>
        <taxon>Crustacea</taxon>
        <taxon>Multicrustacea</taxon>
        <taxon>Hexanauplia</taxon>
        <taxon>Copepoda</taxon>
        <taxon>Siphonostomatoida</taxon>
        <taxon>Caligidae</taxon>
        <taxon>Caligus</taxon>
    </lineage>
</organism>
<evidence type="ECO:0000256" key="2">
    <source>
        <dbReference type="ARBA" id="ARBA00022679"/>
    </source>
</evidence>
<keyword evidence="2" id="KW-0808">Transferase</keyword>
<dbReference type="GO" id="GO:0016787">
    <property type="term" value="F:hydrolase activity"/>
    <property type="evidence" value="ECO:0007669"/>
    <property type="project" value="UniProtKB-KW"/>
</dbReference>
<dbReference type="EMBL" id="CP045894">
    <property type="protein sequence ID" value="QQP54808.1"/>
    <property type="molecule type" value="Genomic_DNA"/>
</dbReference>
<evidence type="ECO:0000256" key="3">
    <source>
        <dbReference type="ARBA" id="ARBA00022695"/>
    </source>
</evidence>
<dbReference type="InterPro" id="IPR012337">
    <property type="entry name" value="RNaseH-like_sf"/>
</dbReference>
<keyword evidence="13" id="KW-1185">Reference proteome</keyword>
<reference evidence="13" key="1">
    <citation type="submission" date="2021-01" db="EMBL/GenBank/DDBJ databases">
        <title>Caligus Genome Assembly.</title>
        <authorList>
            <person name="Gallardo-Escarate C."/>
        </authorList>
    </citation>
    <scope>NUCLEOTIDE SEQUENCE [LARGE SCALE GENOMIC DNA]</scope>
</reference>
<evidence type="ECO:0000259" key="11">
    <source>
        <dbReference type="PROSITE" id="PS50994"/>
    </source>
</evidence>
<dbReference type="GO" id="GO:0042575">
    <property type="term" value="C:DNA polymerase complex"/>
    <property type="evidence" value="ECO:0007669"/>
    <property type="project" value="UniProtKB-ARBA"/>
</dbReference>
<dbReference type="Proteomes" id="UP000595437">
    <property type="component" value="Chromosome 5"/>
</dbReference>
<dbReference type="PROSITE" id="PS50994">
    <property type="entry name" value="INTEGRASE"/>
    <property type="match status" value="1"/>
</dbReference>
<evidence type="ECO:0000259" key="10">
    <source>
        <dbReference type="PROSITE" id="PS50878"/>
    </source>
</evidence>
<dbReference type="InterPro" id="IPR043502">
    <property type="entry name" value="DNA/RNA_pol_sf"/>
</dbReference>
<keyword evidence="5" id="KW-0255">Endonuclease</keyword>
<accession>A0A7T8KF67</accession>
<dbReference type="InterPro" id="IPR001878">
    <property type="entry name" value="Znf_CCHC"/>
</dbReference>
<dbReference type="GO" id="GO:0004519">
    <property type="term" value="F:endonuclease activity"/>
    <property type="evidence" value="ECO:0007669"/>
    <property type="project" value="UniProtKB-KW"/>
</dbReference>
<dbReference type="InterPro" id="IPR036397">
    <property type="entry name" value="RNaseH_sf"/>
</dbReference>
<dbReference type="GO" id="GO:0003676">
    <property type="term" value="F:nucleic acid binding"/>
    <property type="evidence" value="ECO:0007669"/>
    <property type="project" value="InterPro"/>
</dbReference>
<dbReference type="FunFam" id="3.30.420.10:FF:000063">
    <property type="entry name" value="Retrovirus-related Pol polyprotein from transposon 297-like Protein"/>
    <property type="match status" value="1"/>
</dbReference>
<evidence type="ECO:0000256" key="4">
    <source>
        <dbReference type="ARBA" id="ARBA00022722"/>
    </source>
</evidence>
<keyword evidence="6" id="KW-0378">Hydrolase</keyword>
<evidence type="ECO:0000256" key="8">
    <source>
        <dbReference type="PROSITE-ProRule" id="PRU00047"/>
    </source>
</evidence>
<gene>
    <name evidence="12" type="ORF">FKW44_007766</name>
</gene>
<dbReference type="SUPFAM" id="SSF53098">
    <property type="entry name" value="Ribonuclease H-like"/>
    <property type="match status" value="1"/>
</dbReference>
<keyword evidence="8" id="KW-0479">Metal-binding</keyword>
<dbReference type="GO" id="GO:0003964">
    <property type="term" value="F:RNA-directed DNA polymerase activity"/>
    <property type="evidence" value="ECO:0007669"/>
    <property type="project" value="UniProtKB-KW"/>
</dbReference>
<dbReference type="CDD" id="cd00303">
    <property type="entry name" value="retropepsin_like"/>
    <property type="match status" value="1"/>
</dbReference>
<dbReference type="PANTHER" id="PTHR37984:SF5">
    <property type="entry name" value="PROTEIN NYNRIN-LIKE"/>
    <property type="match status" value="1"/>
</dbReference>
<dbReference type="InterPro" id="IPR050951">
    <property type="entry name" value="Retrovirus_Pol_polyprotein"/>
</dbReference>
<keyword evidence="8" id="KW-0862">Zinc</keyword>
<dbReference type="Pfam" id="PF00078">
    <property type="entry name" value="RVT_1"/>
    <property type="match status" value="1"/>
</dbReference>
<dbReference type="Gene3D" id="3.30.70.270">
    <property type="match status" value="2"/>
</dbReference>
<dbReference type="Gene3D" id="3.10.10.10">
    <property type="entry name" value="HIV Type 1 Reverse Transcriptase, subunit A, domain 1"/>
    <property type="match status" value="1"/>
</dbReference>
<dbReference type="CDD" id="cd01647">
    <property type="entry name" value="RT_LTR"/>
    <property type="match status" value="1"/>
</dbReference>
<keyword evidence="7" id="KW-0695">RNA-directed DNA polymerase</keyword>
<dbReference type="FunFam" id="3.30.70.270:FF:000020">
    <property type="entry name" value="Transposon Tf2-6 polyprotein-like Protein"/>
    <property type="match status" value="1"/>
</dbReference>
<dbReference type="GO" id="GO:0008270">
    <property type="term" value="F:zinc ion binding"/>
    <property type="evidence" value="ECO:0007669"/>
    <property type="project" value="UniProtKB-KW"/>
</dbReference>
<protein>
    <recommendedName>
        <fullName evidence="1">RNA-directed DNA polymerase</fullName>
        <ecNumber evidence="1">2.7.7.49</ecNumber>
    </recommendedName>
</protein>
<dbReference type="InterPro" id="IPR041373">
    <property type="entry name" value="RT_RNaseH"/>
</dbReference>
<dbReference type="PANTHER" id="PTHR37984">
    <property type="entry name" value="PROTEIN CBG26694"/>
    <property type="match status" value="1"/>
</dbReference>
<evidence type="ECO:0000259" key="9">
    <source>
        <dbReference type="PROSITE" id="PS50158"/>
    </source>
</evidence>
<keyword evidence="4" id="KW-0540">Nuclease</keyword>
<evidence type="ECO:0000313" key="12">
    <source>
        <dbReference type="EMBL" id="QQP54808.1"/>
    </source>
</evidence>
<dbReference type="PROSITE" id="PS50878">
    <property type="entry name" value="RT_POL"/>
    <property type="match status" value="1"/>
</dbReference>
<dbReference type="PROSITE" id="PS50158">
    <property type="entry name" value="ZF_CCHC"/>
    <property type="match status" value="1"/>
</dbReference>
<name>A0A7T8KF67_CALRO</name>
<dbReference type="Pfam" id="PF00665">
    <property type="entry name" value="rve"/>
    <property type="match status" value="1"/>
</dbReference>
<dbReference type="EC" id="2.7.7.49" evidence="1"/>
<dbReference type="OrthoDB" id="6342757at2759"/>
<feature type="domain" description="Integrase catalytic" evidence="11">
    <location>
        <begin position="1152"/>
        <end position="1315"/>
    </location>
</feature>